<proteinExistence type="predicted"/>
<dbReference type="EMBL" id="MFPS01000008">
    <property type="protein sequence ID" value="OGH58862.1"/>
    <property type="molecule type" value="Genomic_DNA"/>
</dbReference>
<dbReference type="Gene3D" id="3.90.70.10">
    <property type="entry name" value="Cysteine proteinases"/>
    <property type="match status" value="1"/>
</dbReference>
<evidence type="ECO:0000313" key="2">
    <source>
        <dbReference type="EMBL" id="OGH58862.1"/>
    </source>
</evidence>
<gene>
    <name evidence="2" type="ORF">A2725_03890</name>
</gene>
<organism evidence="2 3">
    <name type="scientific">Candidatus Magasanikbacteria bacterium RIFCSPHIGHO2_01_FULL_33_34</name>
    <dbReference type="NCBI Taxonomy" id="1798671"/>
    <lineage>
        <taxon>Bacteria</taxon>
        <taxon>Candidatus Magasanikiibacteriota</taxon>
    </lineage>
</organism>
<dbReference type="Proteomes" id="UP000177067">
    <property type="component" value="Unassembled WGS sequence"/>
</dbReference>
<dbReference type="InterPro" id="IPR039564">
    <property type="entry name" value="Peptidase_C39-like"/>
</dbReference>
<evidence type="ECO:0000259" key="1">
    <source>
        <dbReference type="Pfam" id="PF13529"/>
    </source>
</evidence>
<dbReference type="AlphaFoldDB" id="A0A1F6LHH3"/>
<protein>
    <recommendedName>
        <fullName evidence="1">Peptidase C39-like domain-containing protein</fullName>
    </recommendedName>
</protein>
<name>A0A1F6LHH3_9BACT</name>
<reference evidence="2 3" key="1">
    <citation type="journal article" date="2016" name="Nat. Commun.">
        <title>Thousands of microbial genomes shed light on interconnected biogeochemical processes in an aquifer system.</title>
        <authorList>
            <person name="Anantharaman K."/>
            <person name="Brown C.T."/>
            <person name="Hug L.A."/>
            <person name="Sharon I."/>
            <person name="Castelle C.J."/>
            <person name="Probst A.J."/>
            <person name="Thomas B.C."/>
            <person name="Singh A."/>
            <person name="Wilkins M.J."/>
            <person name="Karaoz U."/>
            <person name="Brodie E.L."/>
            <person name="Williams K.H."/>
            <person name="Hubbard S.S."/>
            <person name="Banfield J.F."/>
        </authorList>
    </citation>
    <scope>NUCLEOTIDE SEQUENCE [LARGE SCALE GENOMIC DNA]</scope>
</reference>
<evidence type="ECO:0000313" key="3">
    <source>
        <dbReference type="Proteomes" id="UP000177067"/>
    </source>
</evidence>
<feature type="domain" description="Peptidase C39-like" evidence="1">
    <location>
        <begin position="27"/>
        <end position="169"/>
    </location>
</feature>
<dbReference type="Pfam" id="PF13529">
    <property type="entry name" value="Peptidase_C39_2"/>
    <property type="match status" value="1"/>
</dbReference>
<sequence>MKKIYIFFASIILSLSISLPVFSKSLSVPFTIQAPEQNWSQPWQDACEETTIAMVDFFYAKNTFTTESAKTEILKIINIKNKFIGESLDENAKTILTLINNFLPWEAHIKANPTLEELKYEIDNDRPIILPVHGRYLYNPFFKNGGPDYHTLVISGYDDSTKEFITQEPGTRYGLDFRYSYDTIMNAIHDFLPDQKTMNGDKLTIFTNPSISNSAHIDADADGLTKIEEIQQKTLPWSKDSDNDGYEDGKEISMGYSPIAKTTEKILLGTLIKSPESPMVYLFHNGIRRHILNETVFINHGWKWFDIFTVPSSFVENLQLGEEIVQ</sequence>
<comment type="caution">
    <text evidence="2">The sequence shown here is derived from an EMBL/GenBank/DDBJ whole genome shotgun (WGS) entry which is preliminary data.</text>
</comment>
<accession>A0A1F6LHH3</accession>